<dbReference type="AlphaFoldDB" id="A0A0F9I3R4"/>
<sequence length="94" mass="10841">MVLFPCTTACFAGHNKYKHKYVFRGFLMKFLRNLLEELEVLSKYHVEIFNQHGDKVDEVDVIAGNEKEAESLAIHKSRNDEAARALSVDQEDIE</sequence>
<proteinExistence type="predicted"/>
<reference evidence="1" key="1">
    <citation type="journal article" date="2015" name="Nature">
        <title>Complex archaea that bridge the gap between prokaryotes and eukaryotes.</title>
        <authorList>
            <person name="Spang A."/>
            <person name="Saw J.H."/>
            <person name="Jorgensen S.L."/>
            <person name="Zaremba-Niedzwiedzka K."/>
            <person name="Martijn J."/>
            <person name="Lind A.E."/>
            <person name="van Eijk R."/>
            <person name="Schleper C."/>
            <person name="Guy L."/>
            <person name="Ettema T.J."/>
        </authorList>
    </citation>
    <scope>NUCLEOTIDE SEQUENCE</scope>
</reference>
<protein>
    <submittedName>
        <fullName evidence="1">Uncharacterized protein</fullName>
    </submittedName>
</protein>
<organism evidence="1">
    <name type="scientific">marine sediment metagenome</name>
    <dbReference type="NCBI Taxonomy" id="412755"/>
    <lineage>
        <taxon>unclassified sequences</taxon>
        <taxon>metagenomes</taxon>
        <taxon>ecological metagenomes</taxon>
    </lineage>
</organism>
<accession>A0A0F9I3R4</accession>
<name>A0A0F9I3R4_9ZZZZ</name>
<comment type="caution">
    <text evidence="1">The sequence shown here is derived from an EMBL/GenBank/DDBJ whole genome shotgun (WGS) entry which is preliminary data.</text>
</comment>
<evidence type="ECO:0000313" key="1">
    <source>
        <dbReference type="EMBL" id="KKM22261.1"/>
    </source>
</evidence>
<gene>
    <name evidence="1" type="ORF">LCGC14_1627190</name>
</gene>
<dbReference type="EMBL" id="LAZR01013374">
    <property type="protein sequence ID" value="KKM22261.1"/>
    <property type="molecule type" value="Genomic_DNA"/>
</dbReference>